<comment type="subcellular location">
    <subcellularLocation>
        <location evidence="2">Cytoplasm</location>
    </subcellularLocation>
</comment>
<dbReference type="PANTHER" id="PTHR47861:SF3">
    <property type="entry name" value="FKBP-TYPE PEPTIDYL-PROLYL CIS-TRANS ISOMERASE SLYD"/>
    <property type="match status" value="1"/>
</dbReference>
<evidence type="ECO:0000256" key="3">
    <source>
        <dbReference type="ARBA" id="ARBA00006577"/>
    </source>
</evidence>
<accession>A0ABV0J630</accession>
<evidence type="ECO:0000259" key="11">
    <source>
        <dbReference type="PROSITE" id="PS50059"/>
    </source>
</evidence>
<protein>
    <recommendedName>
        <fullName evidence="10">Peptidyl-prolyl cis-trans isomerase</fullName>
        <ecNumber evidence="10">5.2.1.8</ecNumber>
    </recommendedName>
</protein>
<dbReference type="GO" id="GO:0016853">
    <property type="term" value="F:isomerase activity"/>
    <property type="evidence" value="ECO:0007669"/>
    <property type="project" value="UniProtKB-KW"/>
</dbReference>
<sequence>MTQAKIGDTVTVHYTGRLDDGTVFDSSTNRDPLQFTLGQGDLIPGFEKAVVGMAPGESKTEKIPVEQAYGPYREEMVVEIDRQQMPEDLEPEVGQQLQVREETGGVIPVVITDVNDGTVTLDANHPLAGEELTFDIQLVNIA</sequence>
<evidence type="ECO:0000256" key="4">
    <source>
        <dbReference type="ARBA" id="ARBA00022490"/>
    </source>
</evidence>
<reference evidence="12 13" key="1">
    <citation type="submission" date="2022-04" db="EMBL/GenBank/DDBJ databases">
        <title>Positive selection, recombination, and allopatry shape intraspecific diversity of widespread and dominant cyanobacteria.</title>
        <authorList>
            <person name="Wei J."/>
            <person name="Shu W."/>
            <person name="Hu C."/>
        </authorList>
    </citation>
    <scope>NUCLEOTIDE SEQUENCE [LARGE SCALE GENOMIC DNA]</scope>
    <source>
        <strain evidence="12 13">GB2-A4</strain>
    </source>
</reference>
<evidence type="ECO:0000256" key="10">
    <source>
        <dbReference type="RuleBase" id="RU003915"/>
    </source>
</evidence>
<dbReference type="InterPro" id="IPR046357">
    <property type="entry name" value="PPIase_dom_sf"/>
</dbReference>
<evidence type="ECO:0000256" key="2">
    <source>
        <dbReference type="ARBA" id="ARBA00004496"/>
    </source>
</evidence>
<organism evidence="12 13">
    <name type="scientific">Trichocoleus desertorum GB2-A4</name>
    <dbReference type="NCBI Taxonomy" id="2933944"/>
    <lineage>
        <taxon>Bacteria</taxon>
        <taxon>Bacillati</taxon>
        <taxon>Cyanobacteriota</taxon>
        <taxon>Cyanophyceae</taxon>
        <taxon>Leptolyngbyales</taxon>
        <taxon>Trichocoleusaceae</taxon>
        <taxon>Trichocoleus</taxon>
    </lineage>
</organism>
<evidence type="ECO:0000256" key="7">
    <source>
        <dbReference type="ARBA" id="ARBA00023235"/>
    </source>
</evidence>
<comment type="catalytic activity">
    <reaction evidence="1 9 10">
        <text>[protein]-peptidylproline (omega=180) = [protein]-peptidylproline (omega=0)</text>
        <dbReference type="Rhea" id="RHEA:16237"/>
        <dbReference type="Rhea" id="RHEA-COMP:10747"/>
        <dbReference type="Rhea" id="RHEA-COMP:10748"/>
        <dbReference type="ChEBI" id="CHEBI:83833"/>
        <dbReference type="ChEBI" id="CHEBI:83834"/>
        <dbReference type="EC" id="5.2.1.8"/>
    </reaction>
</comment>
<evidence type="ECO:0000256" key="8">
    <source>
        <dbReference type="ARBA" id="ARBA00037071"/>
    </source>
</evidence>
<keyword evidence="7 9" id="KW-0413">Isomerase</keyword>
<comment type="function">
    <text evidence="8">Also involved in hydrogenase metallocenter assembly, probably by participating in the nickel insertion step. This function in hydrogenase biosynthesis requires chaperone activity and the presence of the metal-binding domain, but not PPIase activity.</text>
</comment>
<evidence type="ECO:0000256" key="1">
    <source>
        <dbReference type="ARBA" id="ARBA00000971"/>
    </source>
</evidence>
<evidence type="ECO:0000313" key="13">
    <source>
        <dbReference type="Proteomes" id="UP001464891"/>
    </source>
</evidence>
<keyword evidence="5 9" id="KW-0697">Rotamase</keyword>
<dbReference type="Gene3D" id="3.10.50.40">
    <property type="match status" value="1"/>
</dbReference>
<dbReference type="PANTHER" id="PTHR47861">
    <property type="entry name" value="FKBP-TYPE PEPTIDYL-PROLYL CIS-TRANS ISOMERASE SLYD"/>
    <property type="match status" value="1"/>
</dbReference>
<dbReference type="SUPFAM" id="SSF54534">
    <property type="entry name" value="FKBP-like"/>
    <property type="match status" value="1"/>
</dbReference>
<dbReference type="RefSeq" id="WP_190438017.1">
    <property type="nucleotide sequence ID" value="NZ_JAMPKM010000004.1"/>
</dbReference>
<comment type="similarity">
    <text evidence="3 10">Belongs to the FKBP-type PPIase family.</text>
</comment>
<dbReference type="EMBL" id="JAMPKM010000004">
    <property type="protein sequence ID" value="MEP0817227.1"/>
    <property type="molecule type" value="Genomic_DNA"/>
</dbReference>
<dbReference type="Proteomes" id="UP001464891">
    <property type="component" value="Unassembled WGS sequence"/>
</dbReference>
<dbReference type="PROSITE" id="PS50059">
    <property type="entry name" value="FKBP_PPIASE"/>
    <property type="match status" value="1"/>
</dbReference>
<keyword evidence="4" id="KW-0963">Cytoplasm</keyword>
<name>A0ABV0J630_9CYAN</name>
<dbReference type="InterPro" id="IPR001179">
    <property type="entry name" value="PPIase_FKBP_dom"/>
</dbReference>
<keyword evidence="13" id="KW-1185">Reference proteome</keyword>
<proteinExistence type="inferred from homology"/>
<dbReference type="Pfam" id="PF00254">
    <property type="entry name" value="FKBP_C"/>
    <property type="match status" value="1"/>
</dbReference>
<evidence type="ECO:0000256" key="9">
    <source>
        <dbReference type="PROSITE-ProRule" id="PRU00277"/>
    </source>
</evidence>
<dbReference type="EC" id="5.2.1.8" evidence="10"/>
<feature type="domain" description="PPIase FKBP-type" evidence="11">
    <location>
        <begin position="7"/>
        <end position="88"/>
    </location>
</feature>
<keyword evidence="6" id="KW-0143">Chaperone</keyword>
<evidence type="ECO:0000256" key="6">
    <source>
        <dbReference type="ARBA" id="ARBA00023186"/>
    </source>
</evidence>
<evidence type="ECO:0000256" key="5">
    <source>
        <dbReference type="ARBA" id="ARBA00023110"/>
    </source>
</evidence>
<evidence type="ECO:0000313" key="12">
    <source>
        <dbReference type="EMBL" id="MEP0817227.1"/>
    </source>
</evidence>
<comment type="caution">
    <text evidence="12">The sequence shown here is derived from an EMBL/GenBank/DDBJ whole genome shotgun (WGS) entry which is preliminary data.</text>
</comment>
<gene>
    <name evidence="12" type="ORF">NC998_08975</name>
</gene>